<dbReference type="GO" id="GO:0008408">
    <property type="term" value="F:3'-5' exonuclease activity"/>
    <property type="evidence" value="ECO:0007669"/>
    <property type="project" value="InterPro"/>
</dbReference>
<dbReference type="GO" id="GO:0000166">
    <property type="term" value="F:nucleotide binding"/>
    <property type="evidence" value="ECO:0007669"/>
    <property type="project" value="InterPro"/>
</dbReference>
<comment type="similarity">
    <text evidence="6">Belongs to the RNase D family.</text>
</comment>
<dbReference type="SMART" id="SM00474">
    <property type="entry name" value="35EXOc"/>
    <property type="match status" value="1"/>
</dbReference>
<keyword evidence="4 6" id="KW-0378">Hydrolase</keyword>
<proteinExistence type="inferred from homology"/>
<dbReference type="Gene3D" id="1.10.150.80">
    <property type="entry name" value="HRDC domain"/>
    <property type="match status" value="2"/>
</dbReference>
<keyword evidence="3 6" id="KW-0540">Nuclease</keyword>
<dbReference type="GO" id="GO:0042780">
    <property type="term" value="P:tRNA 3'-end processing"/>
    <property type="evidence" value="ECO:0007669"/>
    <property type="project" value="UniProtKB-UniRule"/>
</dbReference>
<evidence type="ECO:0000313" key="8">
    <source>
        <dbReference type="EMBL" id="RUO68106.1"/>
    </source>
</evidence>
<dbReference type="InterPro" id="IPR012337">
    <property type="entry name" value="RNaseH-like_sf"/>
</dbReference>
<dbReference type="SUPFAM" id="SSF47819">
    <property type="entry name" value="HRDC-like"/>
    <property type="match status" value="2"/>
</dbReference>
<keyword evidence="1 6" id="KW-0963">Cytoplasm</keyword>
<dbReference type="PROSITE" id="PS50967">
    <property type="entry name" value="HRDC"/>
    <property type="match status" value="1"/>
</dbReference>
<comment type="cofactor">
    <cofactor evidence="6">
        <name>a divalent metal cation</name>
        <dbReference type="ChEBI" id="CHEBI:60240"/>
    </cofactor>
</comment>
<reference evidence="8 9" key="1">
    <citation type="journal article" date="2011" name="Front. Microbiol.">
        <title>Genomic signatures of strain selection and enhancement in Bacillus atrophaeus var. globigii, a historical biowarfare simulant.</title>
        <authorList>
            <person name="Gibbons H.S."/>
            <person name="Broomall S.M."/>
            <person name="McNew L.A."/>
            <person name="Daligault H."/>
            <person name="Chapman C."/>
            <person name="Bruce D."/>
            <person name="Karavis M."/>
            <person name="Krepps M."/>
            <person name="McGregor P.A."/>
            <person name="Hong C."/>
            <person name="Park K.H."/>
            <person name="Akmal A."/>
            <person name="Feldman A."/>
            <person name="Lin J.S."/>
            <person name="Chang W.E."/>
            <person name="Higgs B.W."/>
            <person name="Demirev P."/>
            <person name="Lindquist J."/>
            <person name="Liem A."/>
            <person name="Fochler E."/>
            <person name="Read T.D."/>
            <person name="Tapia R."/>
            <person name="Johnson S."/>
            <person name="Bishop-Lilly K.A."/>
            <person name="Detter C."/>
            <person name="Han C."/>
            <person name="Sozhamannan S."/>
            <person name="Rosenzweig C.N."/>
            <person name="Skowronski E.W."/>
        </authorList>
    </citation>
    <scope>NUCLEOTIDE SEQUENCE [LARGE SCALE GENOMIC DNA]</scope>
    <source>
        <strain evidence="8 9">TPS4-2</strain>
    </source>
</reference>
<sequence>MTQLELPESVRQYRLISSTDELADFCSKARQTGWFAIDSEFVRERTFYANLGLLQMHAGGDTVIVDPLADINLDPVWLLISSDSIETVLHAGGEDIELFFHESGGAQPSRVFDSQIAAGFCGIGESMGYARLVSELFDNVELDKSLSRTNWLKRPLSPEQLDYAAADASYLAVMYPYLKALCEEKGCLDIVYEESVLQVHKRTTRIPDDLLYLQVGNAWQLNDEQLAILQELASWRLNKARKKNIPLGFIAKDGALLELARHKPKSQSDLNHIRDLPPLSKKYSGNEMITVIKKAEEQAVSKSLKPLSRLDDMPGYKETFKAVKQKVTELAESLDVPVSLVASRKQINELINFFWQYSPQQQERLPQPDLLTGWRNAAIGAELRAIVTS</sequence>
<evidence type="ECO:0000256" key="2">
    <source>
        <dbReference type="ARBA" id="ARBA00022694"/>
    </source>
</evidence>
<evidence type="ECO:0000313" key="9">
    <source>
        <dbReference type="Proteomes" id="UP000288361"/>
    </source>
</evidence>
<evidence type="ECO:0000256" key="6">
    <source>
        <dbReference type="HAMAP-Rule" id="MF_01899"/>
    </source>
</evidence>
<dbReference type="EMBL" id="PIQA01000001">
    <property type="protein sequence ID" value="RUO68106.1"/>
    <property type="molecule type" value="Genomic_DNA"/>
</dbReference>
<dbReference type="InterPro" id="IPR006292">
    <property type="entry name" value="RNase_D"/>
</dbReference>
<dbReference type="InterPro" id="IPR002562">
    <property type="entry name" value="3'-5'_exonuclease_dom"/>
</dbReference>
<dbReference type="InterPro" id="IPR036397">
    <property type="entry name" value="RNaseH_sf"/>
</dbReference>
<dbReference type="InterPro" id="IPR010997">
    <property type="entry name" value="HRDC-like_sf"/>
</dbReference>
<dbReference type="GO" id="GO:0033890">
    <property type="term" value="F:ribonuclease D activity"/>
    <property type="evidence" value="ECO:0007669"/>
    <property type="project" value="UniProtKB-UniRule"/>
</dbReference>
<dbReference type="PANTHER" id="PTHR47649:SF1">
    <property type="entry name" value="RIBONUCLEASE D"/>
    <property type="match status" value="1"/>
</dbReference>
<dbReference type="GO" id="GO:0003676">
    <property type="term" value="F:nucleic acid binding"/>
    <property type="evidence" value="ECO:0007669"/>
    <property type="project" value="InterPro"/>
</dbReference>
<evidence type="ECO:0000259" key="7">
    <source>
        <dbReference type="PROSITE" id="PS50967"/>
    </source>
</evidence>
<dbReference type="AlphaFoldDB" id="A0A432YXP5"/>
<dbReference type="CDD" id="cd06142">
    <property type="entry name" value="RNaseD_exo"/>
    <property type="match status" value="1"/>
</dbReference>
<dbReference type="Pfam" id="PF21293">
    <property type="entry name" value="RNAseD_HRDC_C"/>
    <property type="match status" value="1"/>
</dbReference>
<dbReference type="NCBIfam" id="TIGR01388">
    <property type="entry name" value="rnd"/>
    <property type="match status" value="1"/>
</dbReference>
<comment type="function">
    <text evidence="6">Exonuclease involved in the 3' processing of various precursor tRNAs. Initiates hydrolysis at the 3'-terminus of an RNA molecule and releases 5'-mononucleotides.</text>
</comment>
<dbReference type="InterPro" id="IPR051086">
    <property type="entry name" value="RNase_D-like"/>
</dbReference>
<dbReference type="GO" id="GO:0005737">
    <property type="term" value="C:cytoplasm"/>
    <property type="evidence" value="ECO:0007669"/>
    <property type="project" value="UniProtKB-SubCell"/>
</dbReference>
<dbReference type="Pfam" id="PF00570">
    <property type="entry name" value="HRDC"/>
    <property type="match status" value="1"/>
</dbReference>
<evidence type="ECO:0000256" key="5">
    <source>
        <dbReference type="ARBA" id="ARBA00022839"/>
    </source>
</evidence>
<name>A0A432YXP5_9GAMM</name>
<dbReference type="EC" id="3.1.13.5" evidence="6"/>
<evidence type="ECO:0000256" key="4">
    <source>
        <dbReference type="ARBA" id="ARBA00022801"/>
    </source>
</evidence>
<feature type="domain" description="HRDC" evidence="7">
    <location>
        <begin position="222"/>
        <end position="302"/>
    </location>
</feature>
<dbReference type="InterPro" id="IPR048579">
    <property type="entry name" value="RNAseD_HRDC_C"/>
</dbReference>
<dbReference type="SUPFAM" id="SSF53098">
    <property type="entry name" value="Ribonuclease H-like"/>
    <property type="match status" value="1"/>
</dbReference>
<dbReference type="InterPro" id="IPR002121">
    <property type="entry name" value="HRDC_dom"/>
</dbReference>
<evidence type="ECO:0000256" key="1">
    <source>
        <dbReference type="ARBA" id="ARBA00022490"/>
    </source>
</evidence>
<comment type="subcellular location">
    <subcellularLocation>
        <location evidence="6">Cytoplasm</location>
    </subcellularLocation>
</comment>
<keyword evidence="2 6" id="KW-0819">tRNA processing</keyword>
<dbReference type="Proteomes" id="UP000288361">
    <property type="component" value="Unassembled WGS sequence"/>
</dbReference>
<dbReference type="PANTHER" id="PTHR47649">
    <property type="entry name" value="RIBONUCLEASE D"/>
    <property type="match status" value="1"/>
</dbReference>
<gene>
    <name evidence="6 8" type="primary">rnd</name>
    <name evidence="8" type="ORF">CWI73_04500</name>
</gene>
<dbReference type="SMART" id="SM00341">
    <property type="entry name" value="HRDC"/>
    <property type="match status" value="1"/>
</dbReference>
<comment type="caution">
    <text evidence="8">The sequence shown here is derived from an EMBL/GenBank/DDBJ whole genome shotgun (WGS) entry which is preliminary data.</text>
</comment>
<accession>A0A432YXP5</accession>
<keyword evidence="5 6" id="KW-0269">Exonuclease</keyword>
<dbReference type="RefSeq" id="WP_126751718.1">
    <property type="nucleotide sequence ID" value="NZ_JBHUMT010000016.1"/>
</dbReference>
<protein>
    <recommendedName>
        <fullName evidence="6">Ribonuclease D</fullName>
        <shortName evidence="6">RNase D</shortName>
        <ecNumber evidence="6">3.1.13.5</ecNumber>
    </recommendedName>
</protein>
<dbReference type="Pfam" id="PF01612">
    <property type="entry name" value="DNA_pol_A_exo1"/>
    <property type="match status" value="1"/>
</dbReference>
<dbReference type="Gene3D" id="3.30.420.10">
    <property type="entry name" value="Ribonuclease H-like superfamily/Ribonuclease H"/>
    <property type="match status" value="1"/>
</dbReference>
<evidence type="ECO:0000256" key="3">
    <source>
        <dbReference type="ARBA" id="ARBA00022722"/>
    </source>
</evidence>
<dbReference type="HAMAP" id="MF_01899">
    <property type="entry name" value="RNase_D"/>
    <property type="match status" value="1"/>
</dbReference>
<comment type="catalytic activity">
    <reaction evidence="6">
        <text>Exonucleolytic cleavage that removes extra residues from the 3'-terminus of tRNA to produce 5'-mononucleotides.</text>
        <dbReference type="EC" id="3.1.13.5"/>
    </reaction>
</comment>
<organism evidence="8 9">
    <name type="scientific">Idiomarina piscisalsi</name>
    <dbReference type="NCBI Taxonomy" id="1096243"/>
    <lineage>
        <taxon>Bacteria</taxon>
        <taxon>Pseudomonadati</taxon>
        <taxon>Pseudomonadota</taxon>
        <taxon>Gammaproteobacteria</taxon>
        <taxon>Alteromonadales</taxon>
        <taxon>Idiomarinaceae</taxon>
        <taxon>Idiomarina</taxon>
    </lineage>
</organism>
<dbReference type="InterPro" id="IPR044876">
    <property type="entry name" value="HRDC_dom_sf"/>
</dbReference>